<gene>
    <name evidence="12" type="ORF">ZIOFF_065073</name>
</gene>
<keyword evidence="13" id="KW-1185">Reference proteome</keyword>
<dbReference type="SMART" id="SM00336">
    <property type="entry name" value="BBOX"/>
    <property type="match status" value="2"/>
</dbReference>
<comment type="subcellular location">
    <subcellularLocation>
        <location evidence="1">Nucleus</location>
    </subcellularLocation>
</comment>
<sequence length="206" mass="22184">MKVLCDVCERAAAAVVCCADEAALCWNCDEKVHAANKLAGKHQRVPLLFSSSNSDLSSSNSPLRIPTCDICQEKPGYFFCLEDRALLCRQCDVGIHTASPYVSSHQRLLITGVRVALEHHLASDGNKNSSCSNGNNTSSNSNSNSNSIPRTPVVSASADSSANKKLPEATPGYAVEEGSRPQWPWNDLLDNFEFDPYGFSEPGSSS</sequence>
<accession>A0A8J5F021</accession>
<evidence type="ECO:0000313" key="12">
    <source>
        <dbReference type="EMBL" id="KAG6475843.1"/>
    </source>
</evidence>
<evidence type="ECO:0000256" key="1">
    <source>
        <dbReference type="ARBA" id="ARBA00004123"/>
    </source>
</evidence>
<comment type="caution">
    <text evidence="12">The sequence shown here is derived from an EMBL/GenBank/DDBJ whole genome shotgun (WGS) entry which is preliminary data.</text>
</comment>
<evidence type="ECO:0000256" key="6">
    <source>
        <dbReference type="ARBA" id="ARBA00023015"/>
    </source>
</evidence>
<dbReference type="Pfam" id="PF00643">
    <property type="entry name" value="zf-B_box"/>
    <property type="match status" value="2"/>
</dbReference>
<dbReference type="Proteomes" id="UP000734854">
    <property type="component" value="Unassembled WGS sequence"/>
</dbReference>
<protein>
    <recommendedName>
        <fullName evidence="11">B box-type domain-containing protein</fullName>
    </recommendedName>
</protein>
<feature type="domain" description="B box-type" evidence="11">
    <location>
        <begin position="63"/>
        <end position="110"/>
    </location>
</feature>
<dbReference type="GO" id="GO:0005634">
    <property type="term" value="C:nucleus"/>
    <property type="evidence" value="ECO:0007669"/>
    <property type="project" value="UniProtKB-SubCell"/>
</dbReference>
<dbReference type="GO" id="GO:0006355">
    <property type="term" value="P:regulation of DNA-templated transcription"/>
    <property type="evidence" value="ECO:0007669"/>
    <property type="project" value="TreeGrafter"/>
</dbReference>
<evidence type="ECO:0000256" key="4">
    <source>
        <dbReference type="ARBA" id="ARBA00022771"/>
    </source>
</evidence>
<keyword evidence="7" id="KW-0804">Transcription</keyword>
<keyword evidence="6" id="KW-0805">Transcription regulation</keyword>
<keyword evidence="5" id="KW-0862">Zinc</keyword>
<dbReference type="PANTHER" id="PTHR31832">
    <property type="entry name" value="B-BOX ZINC FINGER PROTEIN 22"/>
    <property type="match status" value="1"/>
</dbReference>
<dbReference type="InterPro" id="IPR000315">
    <property type="entry name" value="Znf_B-box"/>
</dbReference>
<dbReference type="AlphaFoldDB" id="A0A8J5F021"/>
<reference evidence="12 13" key="1">
    <citation type="submission" date="2020-08" db="EMBL/GenBank/DDBJ databases">
        <title>Plant Genome Project.</title>
        <authorList>
            <person name="Zhang R.-G."/>
        </authorList>
    </citation>
    <scope>NUCLEOTIDE SEQUENCE [LARGE SCALE GENOMIC DNA]</scope>
    <source>
        <tissue evidence="12">Rhizome</tissue>
    </source>
</reference>
<keyword evidence="8" id="KW-0539">Nucleus</keyword>
<evidence type="ECO:0000256" key="10">
    <source>
        <dbReference type="SAM" id="MobiDB-lite"/>
    </source>
</evidence>
<evidence type="ECO:0000259" key="11">
    <source>
        <dbReference type="PROSITE" id="PS50119"/>
    </source>
</evidence>
<proteinExistence type="predicted"/>
<dbReference type="InterPro" id="IPR051979">
    <property type="entry name" value="B-box_zinc_finger"/>
</dbReference>
<dbReference type="PANTHER" id="PTHR31832:SF63">
    <property type="entry name" value="B-BOX ZINC FINGER PROTEIN 23"/>
    <property type="match status" value="1"/>
</dbReference>
<name>A0A8J5F021_ZINOF</name>
<dbReference type="OrthoDB" id="153872at2759"/>
<feature type="region of interest" description="Disordered" evidence="10">
    <location>
        <begin position="124"/>
        <end position="186"/>
    </location>
</feature>
<dbReference type="GO" id="GO:0009640">
    <property type="term" value="P:photomorphogenesis"/>
    <property type="evidence" value="ECO:0007669"/>
    <property type="project" value="TreeGrafter"/>
</dbReference>
<dbReference type="EMBL" id="JACMSC010000018">
    <property type="protein sequence ID" value="KAG6475843.1"/>
    <property type="molecule type" value="Genomic_DNA"/>
</dbReference>
<dbReference type="FunFam" id="3.30.160.60:FF:000589">
    <property type="entry name" value="B-box zinc finger protein 22"/>
    <property type="match status" value="1"/>
</dbReference>
<evidence type="ECO:0000256" key="9">
    <source>
        <dbReference type="PROSITE-ProRule" id="PRU00024"/>
    </source>
</evidence>
<evidence type="ECO:0000256" key="2">
    <source>
        <dbReference type="ARBA" id="ARBA00022723"/>
    </source>
</evidence>
<dbReference type="InterPro" id="IPR049808">
    <property type="entry name" value="CONSTANS-like_Bbox1"/>
</dbReference>
<feature type="domain" description="B box-type" evidence="11">
    <location>
        <begin position="1"/>
        <end position="47"/>
    </location>
</feature>
<keyword evidence="4 9" id="KW-0863">Zinc-finger</keyword>
<evidence type="ECO:0000256" key="3">
    <source>
        <dbReference type="ARBA" id="ARBA00022737"/>
    </source>
</evidence>
<dbReference type="GO" id="GO:0008270">
    <property type="term" value="F:zinc ion binding"/>
    <property type="evidence" value="ECO:0007669"/>
    <property type="project" value="UniProtKB-KW"/>
</dbReference>
<dbReference type="PROSITE" id="PS50119">
    <property type="entry name" value="ZF_BBOX"/>
    <property type="match status" value="2"/>
</dbReference>
<evidence type="ECO:0000256" key="5">
    <source>
        <dbReference type="ARBA" id="ARBA00022833"/>
    </source>
</evidence>
<evidence type="ECO:0000256" key="7">
    <source>
        <dbReference type="ARBA" id="ARBA00023163"/>
    </source>
</evidence>
<evidence type="ECO:0000256" key="8">
    <source>
        <dbReference type="ARBA" id="ARBA00023242"/>
    </source>
</evidence>
<dbReference type="CDD" id="cd19821">
    <property type="entry name" value="Bbox1_BBX-like"/>
    <property type="match status" value="2"/>
</dbReference>
<feature type="compositionally biased region" description="Low complexity" evidence="10">
    <location>
        <begin position="126"/>
        <end position="147"/>
    </location>
</feature>
<organism evidence="12 13">
    <name type="scientific">Zingiber officinale</name>
    <name type="common">Ginger</name>
    <name type="synonym">Amomum zingiber</name>
    <dbReference type="NCBI Taxonomy" id="94328"/>
    <lineage>
        <taxon>Eukaryota</taxon>
        <taxon>Viridiplantae</taxon>
        <taxon>Streptophyta</taxon>
        <taxon>Embryophyta</taxon>
        <taxon>Tracheophyta</taxon>
        <taxon>Spermatophyta</taxon>
        <taxon>Magnoliopsida</taxon>
        <taxon>Liliopsida</taxon>
        <taxon>Zingiberales</taxon>
        <taxon>Zingiberaceae</taxon>
        <taxon>Zingiber</taxon>
    </lineage>
</organism>
<evidence type="ECO:0000313" key="13">
    <source>
        <dbReference type="Proteomes" id="UP000734854"/>
    </source>
</evidence>
<keyword evidence="3" id="KW-0677">Repeat</keyword>
<keyword evidence="2" id="KW-0479">Metal-binding</keyword>